<gene>
    <name evidence="3" type="ORF">M0811_14684</name>
</gene>
<organism evidence="3 4">
    <name type="scientific">Anaeramoeba ignava</name>
    <name type="common">Anaerobic marine amoeba</name>
    <dbReference type="NCBI Taxonomy" id="1746090"/>
    <lineage>
        <taxon>Eukaryota</taxon>
        <taxon>Metamonada</taxon>
        <taxon>Anaeramoebidae</taxon>
        <taxon>Anaeramoeba</taxon>
    </lineage>
</organism>
<reference evidence="3" key="1">
    <citation type="submission" date="2022-10" db="EMBL/GenBank/DDBJ databases">
        <title>Novel sulphate-reducing endosymbionts in the free-living metamonad Anaeramoeba.</title>
        <authorList>
            <person name="Jerlstrom-Hultqvist J."/>
            <person name="Cepicka I."/>
            <person name="Gallot-Lavallee L."/>
            <person name="Salas-Leiva D."/>
            <person name="Curtis B.A."/>
            <person name="Zahonova K."/>
            <person name="Pipaliya S."/>
            <person name="Dacks J."/>
            <person name="Roger A.J."/>
        </authorList>
    </citation>
    <scope>NUCLEOTIDE SEQUENCE</scope>
    <source>
        <strain evidence="3">BMAN</strain>
    </source>
</reference>
<accession>A0A9Q0LUQ6</accession>
<keyword evidence="2" id="KW-0732">Signal</keyword>
<evidence type="ECO:0000313" key="4">
    <source>
        <dbReference type="Proteomes" id="UP001149090"/>
    </source>
</evidence>
<comment type="caution">
    <text evidence="3">The sequence shown here is derived from an EMBL/GenBank/DDBJ whole genome shotgun (WGS) entry which is preliminary data.</text>
</comment>
<keyword evidence="4" id="KW-1185">Reference proteome</keyword>
<sequence>MVKMKFLFGIGISYLSLMNELTANPYVISGTTNGVVKIWKNCFIQNQNKNENENENENENYNHHEKNENQNENENENQNENQKSRNFKSRY</sequence>
<feature type="region of interest" description="Disordered" evidence="1">
    <location>
        <begin position="49"/>
        <end position="91"/>
    </location>
</feature>
<dbReference type="Proteomes" id="UP001149090">
    <property type="component" value="Unassembled WGS sequence"/>
</dbReference>
<feature type="chain" id="PRO_5040374500" evidence="2">
    <location>
        <begin position="24"/>
        <end position="91"/>
    </location>
</feature>
<proteinExistence type="predicted"/>
<feature type="compositionally biased region" description="Basic and acidic residues" evidence="1">
    <location>
        <begin position="60"/>
        <end position="69"/>
    </location>
</feature>
<evidence type="ECO:0000256" key="2">
    <source>
        <dbReference type="SAM" id="SignalP"/>
    </source>
</evidence>
<name>A0A9Q0LUQ6_ANAIG</name>
<dbReference type="EMBL" id="JAPDFW010000043">
    <property type="protein sequence ID" value="KAJ5079021.1"/>
    <property type="molecule type" value="Genomic_DNA"/>
</dbReference>
<dbReference type="AlphaFoldDB" id="A0A9Q0LUQ6"/>
<evidence type="ECO:0000313" key="3">
    <source>
        <dbReference type="EMBL" id="KAJ5079021.1"/>
    </source>
</evidence>
<evidence type="ECO:0000256" key="1">
    <source>
        <dbReference type="SAM" id="MobiDB-lite"/>
    </source>
</evidence>
<feature type="signal peptide" evidence="2">
    <location>
        <begin position="1"/>
        <end position="23"/>
    </location>
</feature>
<protein>
    <submittedName>
        <fullName evidence="3">Uncharacterized protein</fullName>
    </submittedName>
</protein>